<evidence type="ECO:0000313" key="2">
    <source>
        <dbReference type="EMBL" id="EJF90951.1"/>
    </source>
</evidence>
<dbReference type="AlphaFoldDB" id="J0QXZ4"/>
<accession>J0QXZ4</accession>
<evidence type="ECO:0000259" key="1">
    <source>
        <dbReference type="Pfam" id="PF21916"/>
    </source>
</evidence>
<dbReference type="HOGENOM" id="CLU_1573878_0_0_5"/>
<dbReference type="InterPro" id="IPR054114">
    <property type="entry name" value="Mtd_2nd"/>
</dbReference>
<organism evidence="2 3">
    <name type="scientific">Bartonella vinsonii subsp. arupensis OK-94-513</name>
    <dbReference type="NCBI Taxonomy" id="1094562"/>
    <lineage>
        <taxon>Bacteria</taxon>
        <taxon>Pseudomonadati</taxon>
        <taxon>Pseudomonadota</taxon>
        <taxon>Alphaproteobacteria</taxon>
        <taxon>Hyphomicrobiales</taxon>
        <taxon>Bartonellaceae</taxon>
        <taxon>Bartonella</taxon>
    </lineage>
</organism>
<protein>
    <recommendedName>
        <fullName evidence="1">Major tropism determinant second domain-containing protein</fullName>
    </recommendedName>
</protein>
<dbReference type="STRING" id="1094562.ME1_00001"/>
<sequence>LSETAISVANDAKQIALLAKKDLTTVTQTANNAQSTATEAKNLALAAEQIRTSVEGYGAKITVLEGFASSLAHLTLIDIASSTPFLVANSKQQLTLKKGTHIILPLENRVLVADYTSDQTITVPSSLARGKDYYVYLVFEGEQSSKVVVSPNSTYPDGYTANNSRKIGG</sequence>
<dbReference type="Proteomes" id="UP000002304">
    <property type="component" value="Unassembled WGS sequence"/>
</dbReference>
<evidence type="ECO:0000313" key="3">
    <source>
        <dbReference type="Proteomes" id="UP000002304"/>
    </source>
</evidence>
<dbReference type="Gene3D" id="2.80.20.10">
    <property type="entry name" value="Tail fiber receptor-binding protein"/>
    <property type="match status" value="1"/>
</dbReference>
<dbReference type="Pfam" id="PF21916">
    <property type="entry name" value="mtd_2nd"/>
    <property type="match status" value="1"/>
</dbReference>
<dbReference type="EMBL" id="AILZ01000001">
    <property type="protein sequence ID" value="EJF90951.1"/>
    <property type="molecule type" value="Genomic_DNA"/>
</dbReference>
<proteinExistence type="predicted"/>
<dbReference type="SUPFAM" id="SSF141658">
    <property type="entry name" value="Bacteriophage trimeric proteins domain"/>
    <property type="match status" value="1"/>
</dbReference>
<feature type="non-terminal residue" evidence="2">
    <location>
        <position position="1"/>
    </location>
</feature>
<comment type="caution">
    <text evidence="2">The sequence shown here is derived from an EMBL/GenBank/DDBJ whole genome shotgun (WGS) entry which is preliminary data.</text>
</comment>
<reference evidence="2 3" key="1">
    <citation type="submission" date="2012-03" db="EMBL/GenBank/DDBJ databases">
        <title>The Genome Sequence of Bartonella vinsonii subsp. arupensis OK-94-513.</title>
        <authorList>
            <consortium name="The Broad Institute Genome Sequencing Platform"/>
            <consortium name="The Broad Institute Genome Sequencing Center for Infectious Disease"/>
            <person name="Feldgarden M."/>
            <person name="Kirby J."/>
            <person name="Kosoy M."/>
            <person name="Birtles R."/>
            <person name="Probert W.S."/>
            <person name="Chiaraviglio L."/>
            <person name="Young S.K."/>
            <person name="Zeng Q."/>
            <person name="Gargeya S."/>
            <person name="Fitzgerald M."/>
            <person name="Haas B."/>
            <person name="Abouelleil A."/>
            <person name="Alvarado L."/>
            <person name="Arachchi H.M."/>
            <person name="Berlin A."/>
            <person name="Chapman S.B."/>
            <person name="Gearin G."/>
            <person name="Goldberg J."/>
            <person name="Griggs A."/>
            <person name="Gujja S."/>
            <person name="Hansen M."/>
            <person name="Heiman D."/>
            <person name="Howarth C."/>
            <person name="Larimer J."/>
            <person name="Lui A."/>
            <person name="MacDonald P.J.P."/>
            <person name="McCowen C."/>
            <person name="Montmayeur A."/>
            <person name="Murphy C."/>
            <person name="Neiman D."/>
            <person name="Pearson M."/>
            <person name="Priest M."/>
            <person name="Roberts A."/>
            <person name="Saif S."/>
            <person name="Shea T."/>
            <person name="Sisk P."/>
            <person name="Stolte C."/>
            <person name="Sykes S."/>
            <person name="Wortman J."/>
            <person name="Nusbaum C."/>
            <person name="Birren B."/>
        </authorList>
    </citation>
    <scope>NUCLEOTIDE SEQUENCE [LARGE SCALE GENOMIC DNA]</scope>
    <source>
        <strain evidence="2 3">OK-94-513</strain>
    </source>
</reference>
<gene>
    <name evidence="2" type="ORF">ME1_00001</name>
</gene>
<feature type="domain" description="Major tropism determinant second" evidence="1">
    <location>
        <begin position="87"/>
        <end position="169"/>
    </location>
</feature>
<name>J0QXZ4_BARVI</name>
<feature type="non-terminal residue" evidence="2">
    <location>
        <position position="169"/>
    </location>
</feature>